<reference evidence="5 6" key="1">
    <citation type="journal article" date="2020" name="Mol. Plant">
        <title>The Chromosome-Based Rubber Tree Genome Provides New Insights into Spurge Genome Evolution and Rubber Biosynthesis.</title>
        <authorList>
            <person name="Liu J."/>
            <person name="Shi C."/>
            <person name="Shi C.C."/>
            <person name="Li W."/>
            <person name="Zhang Q.J."/>
            <person name="Zhang Y."/>
            <person name="Li K."/>
            <person name="Lu H.F."/>
            <person name="Shi C."/>
            <person name="Zhu S.T."/>
            <person name="Xiao Z.Y."/>
            <person name="Nan H."/>
            <person name="Yue Y."/>
            <person name="Zhu X.G."/>
            <person name="Wu Y."/>
            <person name="Hong X.N."/>
            <person name="Fan G.Y."/>
            <person name="Tong Y."/>
            <person name="Zhang D."/>
            <person name="Mao C.L."/>
            <person name="Liu Y.L."/>
            <person name="Hao S.J."/>
            <person name="Liu W.Q."/>
            <person name="Lv M.Q."/>
            <person name="Zhang H.B."/>
            <person name="Liu Y."/>
            <person name="Hu-Tang G.R."/>
            <person name="Wang J.P."/>
            <person name="Wang J.H."/>
            <person name="Sun Y.H."/>
            <person name="Ni S.B."/>
            <person name="Chen W.B."/>
            <person name="Zhang X.C."/>
            <person name="Jiao Y.N."/>
            <person name="Eichler E.E."/>
            <person name="Li G.H."/>
            <person name="Liu X."/>
            <person name="Gao L.Z."/>
        </authorList>
    </citation>
    <scope>NUCLEOTIDE SEQUENCE [LARGE SCALE GENOMIC DNA]</scope>
    <source>
        <strain evidence="6">cv. GT1</strain>
        <tissue evidence="5">Leaf</tissue>
    </source>
</reference>
<protein>
    <submittedName>
        <fullName evidence="5">Uncharacterized protein</fullName>
    </submittedName>
</protein>
<dbReference type="EMBL" id="JAAGAX010000005">
    <property type="protein sequence ID" value="KAF2314926.1"/>
    <property type="molecule type" value="Genomic_DNA"/>
</dbReference>
<name>A0A6A6MRL1_HEVBR</name>
<comment type="similarity">
    <text evidence="1">Belongs to the mTERF family.</text>
</comment>
<evidence type="ECO:0000256" key="1">
    <source>
        <dbReference type="ARBA" id="ARBA00007692"/>
    </source>
</evidence>
<organism evidence="5 6">
    <name type="scientific">Hevea brasiliensis</name>
    <name type="common">Para rubber tree</name>
    <name type="synonym">Siphonia brasiliensis</name>
    <dbReference type="NCBI Taxonomy" id="3981"/>
    <lineage>
        <taxon>Eukaryota</taxon>
        <taxon>Viridiplantae</taxon>
        <taxon>Streptophyta</taxon>
        <taxon>Embryophyta</taxon>
        <taxon>Tracheophyta</taxon>
        <taxon>Spermatophyta</taxon>
        <taxon>Magnoliopsida</taxon>
        <taxon>eudicotyledons</taxon>
        <taxon>Gunneridae</taxon>
        <taxon>Pentapetalae</taxon>
        <taxon>rosids</taxon>
        <taxon>fabids</taxon>
        <taxon>Malpighiales</taxon>
        <taxon>Euphorbiaceae</taxon>
        <taxon>Crotonoideae</taxon>
        <taxon>Micrandreae</taxon>
        <taxon>Hevea</taxon>
    </lineage>
</organism>
<dbReference type="InterPro" id="IPR003690">
    <property type="entry name" value="MTERF"/>
</dbReference>
<keyword evidence="6" id="KW-1185">Reference proteome</keyword>
<dbReference type="GO" id="GO:0003676">
    <property type="term" value="F:nucleic acid binding"/>
    <property type="evidence" value="ECO:0007669"/>
    <property type="project" value="InterPro"/>
</dbReference>
<comment type="caution">
    <text evidence="5">The sequence shown here is derived from an EMBL/GenBank/DDBJ whole genome shotgun (WGS) entry which is preliminary data.</text>
</comment>
<dbReference type="Proteomes" id="UP000467840">
    <property type="component" value="Chromosome 15"/>
</dbReference>
<keyword evidence="3" id="KW-0809">Transit peptide</keyword>
<dbReference type="Gene3D" id="1.25.70.10">
    <property type="entry name" value="Transcription termination factor 3, mitochondrial"/>
    <property type="match status" value="1"/>
</dbReference>
<keyword evidence="2" id="KW-0806">Transcription termination</keyword>
<evidence type="ECO:0000256" key="3">
    <source>
        <dbReference type="ARBA" id="ARBA00022946"/>
    </source>
</evidence>
<feature type="region of interest" description="Disordered" evidence="4">
    <location>
        <begin position="102"/>
        <end position="124"/>
    </location>
</feature>
<dbReference type="InterPro" id="IPR038538">
    <property type="entry name" value="MTERF_sf"/>
</dbReference>
<dbReference type="GO" id="GO:0032502">
    <property type="term" value="P:developmental process"/>
    <property type="evidence" value="ECO:0007669"/>
    <property type="project" value="TreeGrafter"/>
</dbReference>
<evidence type="ECO:0000256" key="2">
    <source>
        <dbReference type="ARBA" id="ARBA00022472"/>
    </source>
</evidence>
<evidence type="ECO:0000256" key="4">
    <source>
        <dbReference type="SAM" id="MobiDB-lite"/>
    </source>
</evidence>
<dbReference type="SMART" id="SM00733">
    <property type="entry name" value="Mterf"/>
    <property type="match status" value="2"/>
</dbReference>
<dbReference type="AlphaFoldDB" id="A0A6A6MRL1"/>
<gene>
    <name evidence="5" type="ORF">GH714_037187</name>
</gene>
<dbReference type="GO" id="GO:0006353">
    <property type="term" value="P:DNA-templated transcription termination"/>
    <property type="evidence" value="ECO:0007669"/>
    <property type="project" value="UniProtKB-KW"/>
</dbReference>
<dbReference type="PANTHER" id="PTHR13068">
    <property type="entry name" value="CGI-12 PROTEIN-RELATED"/>
    <property type="match status" value="1"/>
</dbReference>
<dbReference type="Pfam" id="PF02536">
    <property type="entry name" value="mTERF"/>
    <property type="match status" value="1"/>
</dbReference>
<keyword evidence="2" id="KW-0804">Transcription</keyword>
<dbReference type="PANTHER" id="PTHR13068:SF109">
    <property type="entry name" value="TRANSCRIPTION TERMINATION FACTOR MTERF4, CHLOROPLASTIC"/>
    <property type="match status" value="1"/>
</dbReference>
<proteinExistence type="inferred from homology"/>
<evidence type="ECO:0000313" key="5">
    <source>
        <dbReference type="EMBL" id="KAF2314926.1"/>
    </source>
</evidence>
<feature type="compositionally biased region" description="Acidic residues" evidence="4">
    <location>
        <begin position="108"/>
        <end position="118"/>
    </location>
</feature>
<evidence type="ECO:0000313" key="6">
    <source>
        <dbReference type="Proteomes" id="UP000467840"/>
    </source>
</evidence>
<accession>A0A6A6MRL1</accession>
<keyword evidence="2" id="KW-0805">Transcription regulation</keyword>
<sequence>MVVGCPQVLALNIDVMKLSFDYFKMEMERPLDDLVTFPAFFTYGLESTIKPRHKRIVKKGLKCSLSWLLNCSDEKFEERMDYETIDMEEMEMPSFDMNTFMEPRSDGSDFDYDEDSEDARDGAHEGEVLDFPLDLIVEL</sequence>